<gene>
    <name evidence="1" type="ORF">MZO42_00190</name>
</gene>
<reference evidence="1" key="1">
    <citation type="submission" date="2022-04" db="EMBL/GenBank/DDBJ databases">
        <title>Tomato heritable bacteria conferring resistance against bacterial wilt.</title>
        <authorList>
            <person name="Yin J."/>
        </authorList>
    </citation>
    <scope>NUCLEOTIDE SEQUENCE</scope>
    <source>
        <strain evidence="1">Cra20</strain>
    </source>
</reference>
<evidence type="ECO:0008006" key="2">
    <source>
        <dbReference type="Google" id="ProtNLM"/>
    </source>
</evidence>
<dbReference type="PROSITE" id="PS51257">
    <property type="entry name" value="PROKAR_LIPOPROTEIN"/>
    <property type="match status" value="1"/>
</dbReference>
<proteinExistence type="predicted"/>
<name>A0ABU3MZR1_9SPHN</name>
<evidence type="ECO:0000313" key="1">
    <source>
        <dbReference type="EMBL" id="MDT8757104.1"/>
    </source>
</evidence>
<protein>
    <recommendedName>
        <fullName evidence="2">Lipoprotein</fullName>
    </recommendedName>
</protein>
<sequence>MTRRIVLPALAALALAGCGTGGQGNRDGNTEAEANATGAAGNAADAGNATAAVLAMNDRQRNVVFVRALLDAGLDCQGVASSVRLPDQDGKPLWRANCTNNTAHMISITPDGTANIVSRTDR</sequence>
<comment type="caution">
    <text evidence="1">The sequence shown here is derived from an EMBL/GenBank/DDBJ whole genome shotgun (WGS) entry which is preliminary data.</text>
</comment>
<dbReference type="EMBL" id="JALMLT010000001">
    <property type="protein sequence ID" value="MDT8757104.1"/>
    <property type="molecule type" value="Genomic_DNA"/>
</dbReference>
<organism evidence="1">
    <name type="scientific">Sphingomonas psychrotolerans</name>
    <dbReference type="NCBI Taxonomy" id="1327635"/>
    <lineage>
        <taxon>Bacteria</taxon>
        <taxon>Pseudomonadati</taxon>
        <taxon>Pseudomonadota</taxon>
        <taxon>Alphaproteobacteria</taxon>
        <taxon>Sphingomonadales</taxon>
        <taxon>Sphingomonadaceae</taxon>
        <taxon>Sphingomonas</taxon>
    </lineage>
</organism>
<accession>A0ABU3MZR1</accession>